<comment type="caution">
    <text evidence="9">The sequence shown here is derived from an EMBL/GenBank/DDBJ whole genome shotgun (WGS) entry which is preliminary data.</text>
</comment>
<keyword evidence="3" id="KW-1003">Cell membrane</keyword>
<dbReference type="PROSITE" id="PS50850">
    <property type="entry name" value="MFS"/>
    <property type="match status" value="1"/>
</dbReference>
<protein>
    <submittedName>
        <fullName evidence="9">MFS transporter</fullName>
    </submittedName>
</protein>
<dbReference type="InterPro" id="IPR020846">
    <property type="entry name" value="MFS_dom"/>
</dbReference>
<feature type="transmembrane region" description="Helical" evidence="7">
    <location>
        <begin position="81"/>
        <end position="100"/>
    </location>
</feature>
<organism evidence="9 10">
    <name type="scientific">Caulobacter hibisci</name>
    <dbReference type="NCBI Taxonomy" id="2035993"/>
    <lineage>
        <taxon>Bacteria</taxon>
        <taxon>Pseudomonadati</taxon>
        <taxon>Pseudomonadota</taxon>
        <taxon>Alphaproteobacteria</taxon>
        <taxon>Caulobacterales</taxon>
        <taxon>Caulobacteraceae</taxon>
        <taxon>Caulobacter</taxon>
    </lineage>
</organism>
<feature type="transmembrane region" description="Helical" evidence="7">
    <location>
        <begin position="139"/>
        <end position="161"/>
    </location>
</feature>
<comment type="subcellular location">
    <subcellularLocation>
        <location evidence="1">Cell membrane</location>
        <topology evidence="1">Multi-pass membrane protein</topology>
    </subcellularLocation>
</comment>
<feature type="domain" description="Major facilitator superfamily (MFS) profile" evidence="8">
    <location>
        <begin position="15"/>
        <end position="461"/>
    </location>
</feature>
<dbReference type="RefSeq" id="WP_198574821.1">
    <property type="nucleotide sequence ID" value="NZ_JADWOX010000002.1"/>
</dbReference>
<evidence type="ECO:0000256" key="6">
    <source>
        <dbReference type="ARBA" id="ARBA00023136"/>
    </source>
</evidence>
<feature type="transmembrane region" description="Helical" evidence="7">
    <location>
        <begin position="268"/>
        <end position="293"/>
    </location>
</feature>
<reference evidence="9 10" key="1">
    <citation type="submission" date="2020-11" db="EMBL/GenBank/DDBJ databases">
        <title>genome sequence of strain KACC 18849.</title>
        <authorList>
            <person name="Gao J."/>
            <person name="Zhang X."/>
        </authorList>
    </citation>
    <scope>NUCLEOTIDE SEQUENCE [LARGE SCALE GENOMIC DNA]</scope>
    <source>
        <strain evidence="9 10">KACC 18849</strain>
    </source>
</reference>
<keyword evidence="5 7" id="KW-1133">Transmembrane helix</keyword>
<feature type="transmembrane region" description="Helical" evidence="7">
    <location>
        <begin position="305"/>
        <end position="322"/>
    </location>
</feature>
<feature type="transmembrane region" description="Helical" evidence="7">
    <location>
        <begin position="334"/>
        <end position="354"/>
    </location>
</feature>
<feature type="transmembrane region" description="Helical" evidence="7">
    <location>
        <begin position="49"/>
        <end position="69"/>
    </location>
</feature>
<dbReference type="Pfam" id="PF07690">
    <property type="entry name" value="MFS_1"/>
    <property type="match status" value="1"/>
</dbReference>
<name>A0ABS0ST99_9CAUL</name>
<dbReference type="PANTHER" id="PTHR42718:SF46">
    <property type="entry name" value="BLR6921 PROTEIN"/>
    <property type="match status" value="1"/>
</dbReference>
<evidence type="ECO:0000259" key="8">
    <source>
        <dbReference type="PROSITE" id="PS50850"/>
    </source>
</evidence>
<evidence type="ECO:0000256" key="1">
    <source>
        <dbReference type="ARBA" id="ARBA00004651"/>
    </source>
</evidence>
<dbReference type="PROSITE" id="PS51257">
    <property type="entry name" value="PROKAR_LIPOPROTEIN"/>
    <property type="match status" value="1"/>
</dbReference>
<dbReference type="Proteomes" id="UP000639859">
    <property type="component" value="Unassembled WGS sequence"/>
</dbReference>
<keyword evidence="4 7" id="KW-0812">Transmembrane</keyword>
<accession>A0ABS0ST99</accession>
<dbReference type="EMBL" id="JADWOX010000002">
    <property type="protein sequence ID" value="MBI1682877.1"/>
    <property type="molecule type" value="Genomic_DNA"/>
</dbReference>
<dbReference type="InterPro" id="IPR036259">
    <property type="entry name" value="MFS_trans_sf"/>
</dbReference>
<feature type="transmembrane region" description="Helical" evidence="7">
    <location>
        <begin position="167"/>
        <end position="188"/>
    </location>
</feature>
<sequence length="474" mass="48536">MPRLSERPDASSVLIPLVVGCGLLMQGLEGTAIATALPTMAQALGESPVRLNLAISAYMLSVAVCIPLSDWTANRFGARNVFCAAMALFALSSALCGLATDLTQLLAARVLQGVAGALMTPVGRVVILRATPRDQIVKAMSILTVPAVLGPILGPLIGGVIVEAASWRWIFLLSAPIGLMGLVAALLVIPDLRGEAGGRLDLWGFVLAGSGVAALVTALGEVGRPSWPPAAIAGLAALGALSLAAYARHAKSAPSPILDLSLLRIPPMNVAIFGGGVWRVAMGASPILLVLLLQVGFGMSPLRSGVISFAGAMGALLMKAPATALLRRYGFRRVLIVNGALTGLLLAGIGLFQASTPHALIFALLLLGGFLRSLQFTALSALCYADVPDRSLGGASALASMTQELAQSLGVALAATTLQSLLALRHGDAFTTQDISIGFFVMGGLSLLSLPLFQRLPAGAGDLLSGRSPRPATA</sequence>
<dbReference type="PRINTS" id="PR01036">
    <property type="entry name" value="TCRTETB"/>
</dbReference>
<dbReference type="PANTHER" id="PTHR42718">
    <property type="entry name" value="MAJOR FACILITATOR SUPERFAMILY MULTIDRUG TRANSPORTER MFSC"/>
    <property type="match status" value="1"/>
</dbReference>
<keyword evidence="2" id="KW-0813">Transport</keyword>
<feature type="transmembrane region" description="Helical" evidence="7">
    <location>
        <begin position="200"/>
        <end position="220"/>
    </location>
</feature>
<keyword evidence="10" id="KW-1185">Reference proteome</keyword>
<feature type="transmembrane region" description="Helical" evidence="7">
    <location>
        <begin position="12"/>
        <end position="37"/>
    </location>
</feature>
<evidence type="ECO:0000313" key="9">
    <source>
        <dbReference type="EMBL" id="MBI1682877.1"/>
    </source>
</evidence>
<gene>
    <name evidence="9" type="ORF">I4Q42_04255</name>
</gene>
<dbReference type="SUPFAM" id="SSF103473">
    <property type="entry name" value="MFS general substrate transporter"/>
    <property type="match status" value="1"/>
</dbReference>
<evidence type="ECO:0000256" key="4">
    <source>
        <dbReference type="ARBA" id="ARBA00022692"/>
    </source>
</evidence>
<evidence type="ECO:0000256" key="7">
    <source>
        <dbReference type="SAM" id="Phobius"/>
    </source>
</evidence>
<proteinExistence type="predicted"/>
<evidence type="ECO:0000256" key="3">
    <source>
        <dbReference type="ARBA" id="ARBA00022475"/>
    </source>
</evidence>
<dbReference type="Gene3D" id="1.20.1720.10">
    <property type="entry name" value="Multidrug resistance protein D"/>
    <property type="match status" value="1"/>
</dbReference>
<evidence type="ECO:0000313" key="10">
    <source>
        <dbReference type="Proteomes" id="UP000639859"/>
    </source>
</evidence>
<dbReference type="InterPro" id="IPR011701">
    <property type="entry name" value="MFS"/>
</dbReference>
<evidence type="ECO:0000256" key="2">
    <source>
        <dbReference type="ARBA" id="ARBA00022448"/>
    </source>
</evidence>
<keyword evidence="6 7" id="KW-0472">Membrane</keyword>
<feature type="transmembrane region" description="Helical" evidence="7">
    <location>
        <begin position="360"/>
        <end position="384"/>
    </location>
</feature>
<feature type="transmembrane region" description="Helical" evidence="7">
    <location>
        <begin position="435"/>
        <end position="453"/>
    </location>
</feature>
<feature type="transmembrane region" description="Helical" evidence="7">
    <location>
        <begin position="226"/>
        <end position="247"/>
    </location>
</feature>
<evidence type="ECO:0000256" key="5">
    <source>
        <dbReference type="ARBA" id="ARBA00022989"/>
    </source>
</evidence>
<dbReference type="Gene3D" id="1.20.1250.20">
    <property type="entry name" value="MFS general substrate transporter like domains"/>
    <property type="match status" value="1"/>
</dbReference>
<feature type="transmembrane region" description="Helical" evidence="7">
    <location>
        <begin position="106"/>
        <end position="127"/>
    </location>
</feature>